<dbReference type="Gene3D" id="3.20.20.70">
    <property type="entry name" value="Aldolase class I"/>
    <property type="match status" value="1"/>
</dbReference>
<evidence type="ECO:0000256" key="9">
    <source>
        <dbReference type="RuleBase" id="RU363013"/>
    </source>
</evidence>
<evidence type="ECO:0000256" key="5">
    <source>
        <dbReference type="ARBA" id="ARBA00022490"/>
    </source>
</evidence>
<evidence type="ECO:0000256" key="1">
    <source>
        <dbReference type="ARBA" id="ARBA00000148"/>
    </source>
</evidence>
<dbReference type="HAMAP" id="MF_00147_B">
    <property type="entry name" value="TIM_B"/>
    <property type="match status" value="1"/>
</dbReference>
<proteinExistence type="inferred from homology"/>
<comment type="catalytic activity">
    <reaction evidence="8 9">
        <text>D-glyceraldehyde 3-phosphate = dihydroxyacetone phosphate</text>
        <dbReference type="Rhea" id="RHEA:18585"/>
        <dbReference type="ChEBI" id="CHEBI:57642"/>
        <dbReference type="ChEBI" id="CHEBI:59776"/>
        <dbReference type="EC" id="5.3.1.1"/>
    </reaction>
</comment>
<comment type="pathway">
    <text evidence="2">Carbohydrate metabolism; erythritol degradation.</text>
</comment>
<keyword evidence="6 8" id="KW-0324">Glycolysis</keyword>
<sequence>MGRRTAWVGTSWKMNKGPAEAVVAARALAELSIPPHVQPFVVPPFTSLKDVCSILRDKNILVGAQNMHWENEGAWTGEVSPPMVKECGAALVELGHSERRTYFGETDQTVNLKVLAALKYGLKPLICIGDTQEEYAFNVTNEVLARQVKIALHGVKAHEFENILLAYEPVWAIGEKGRPAEADFVQNCHEQVRQTLIELAGEETAERIPVLYGGSVNLENAPHYAALPDVDGVFVGRAAWPVAGFKAIIESIAT</sequence>
<dbReference type="UniPathway" id="UPA00138"/>
<dbReference type="PROSITE" id="PS51440">
    <property type="entry name" value="TIM_2"/>
    <property type="match status" value="1"/>
</dbReference>
<keyword evidence="7 8" id="KW-0413">Isomerase</keyword>
<dbReference type="eggNOG" id="COG0149">
    <property type="taxonomic scope" value="Bacteria"/>
</dbReference>
<feature type="active site" description="Proton acceptor" evidence="8">
    <location>
        <position position="168"/>
    </location>
</feature>
<dbReference type="RefSeq" id="WP_070402844.1">
    <property type="nucleotide sequence ID" value="NZ_BJVW01000006.1"/>
</dbReference>
<keyword evidence="11" id="KW-1185">Reference proteome</keyword>
<dbReference type="PROSITE" id="PS00171">
    <property type="entry name" value="TIM_1"/>
    <property type="match status" value="1"/>
</dbReference>
<keyword evidence="5 8" id="KW-0963">Cytoplasm</keyword>
<comment type="catalytic activity">
    <reaction evidence="1">
        <text>L-erythrulose 1-phosphate = D-erythrulose 4-phosphate</text>
        <dbReference type="Rhea" id="RHEA:49588"/>
        <dbReference type="ChEBI" id="CHEBI:58002"/>
        <dbReference type="ChEBI" id="CHEBI:90796"/>
        <dbReference type="EC" id="5.3.1.33"/>
    </reaction>
</comment>
<dbReference type="GO" id="GO:0006094">
    <property type="term" value="P:gluconeogenesis"/>
    <property type="evidence" value="ECO:0007669"/>
    <property type="project" value="UniProtKB-UniRule"/>
</dbReference>
<dbReference type="InterPro" id="IPR022896">
    <property type="entry name" value="TrioseP_Isoase_bac/euk"/>
</dbReference>
<dbReference type="AlphaFoldDB" id="A0A1D8UU74"/>
<dbReference type="InterPro" id="IPR013785">
    <property type="entry name" value="Aldolase_TIM"/>
</dbReference>
<dbReference type="CDD" id="cd00311">
    <property type="entry name" value="TIM"/>
    <property type="match status" value="1"/>
</dbReference>
<comment type="subcellular location">
    <subcellularLocation>
        <location evidence="8 9">Cytoplasm</location>
    </subcellularLocation>
</comment>
<dbReference type="NCBIfam" id="TIGR00419">
    <property type="entry name" value="tim"/>
    <property type="match status" value="1"/>
</dbReference>
<dbReference type="EMBL" id="CP014674">
    <property type="protein sequence ID" value="AOX17192.1"/>
    <property type="molecule type" value="Genomic_DNA"/>
</dbReference>
<dbReference type="PANTHER" id="PTHR21139:SF42">
    <property type="entry name" value="TRIOSEPHOSPHATE ISOMERASE"/>
    <property type="match status" value="1"/>
</dbReference>
<comment type="subunit">
    <text evidence="8 9">Homodimer.</text>
</comment>
<dbReference type="EC" id="5.3.1.1" evidence="8 9"/>
<feature type="binding site" evidence="8">
    <location>
        <position position="174"/>
    </location>
    <ligand>
        <name>substrate</name>
    </ligand>
</feature>
<comment type="pathway">
    <text evidence="8 9">Carbohydrate degradation; glycolysis; D-glyceraldehyde 3-phosphate from glycerone phosphate: step 1/1.</text>
</comment>
<dbReference type="InterPro" id="IPR020861">
    <property type="entry name" value="Triosephosphate_isomerase_AS"/>
</dbReference>
<dbReference type="GO" id="GO:0004807">
    <property type="term" value="F:triose-phosphate isomerase activity"/>
    <property type="evidence" value="ECO:0007669"/>
    <property type="project" value="UniProtKB-UniRule"/>
</dbReference>
<evidence type="ECO:0000313" key="10">
    <source>
        <dbReference type="EMBL" id="AOX17192.1"/>
    </source>
</evidence>
<dbReference type="InterPro" id="IPR000652">
    <property type="entry name" value="Triosephosphate_isomerase"/>
</dbReference>
<protein>
    <recommendedName>
        <fullName evidence="8 9">Triosephosphate isomerase</fullName>
        <shortName evidence="8">TIM</shortName>
        <shortName evidence="8">TPI</shortName>
        <ecNumber evidence="8 9">5.3.1.1</ecNumber>
    </recommendedName>
    <alternativeName>
        <fullName evidence="8">Triose-phosphate isomerase</fullName>
    </alternativeName>
</protein>
<gene>
    <name evidence="8" type="primary">tpiA</name>
    <name evidence="10" type="ORF">A0U89_08600</name>
</gene>
<evidence type="ECO:0000256" key="2">
    <source>
        <dbReference type="ARBA" id="ARBA00004939"/>
    </source>
</evidence>
<comment type="function">
    <text evidence="8">Involved in the gluconeogenesis. Catalyzes stereospecifically the conversion of dihydroxyacetone phosphate (DHAP) to D-glyceraldehyde-3-phosphate (G3P).</text>
</comment>
<dbReference type="Pfam" id="PF00121">
    <property type="entry name" value="TIM"/>
    <property type="match status" value="1"/>
</dbReference>
<evidence type="ECO:0000313" key="11">
    <source>
        <dbReference type="Proteomes" id="UP000179145"/>
    </source>
</evidence>
<comment type="pathway">
    <text evidence="8 9">Carbohydrate biosynthesis; gluconeogenesis.</text>
</comment>
<comment type="similarity">
    <text evidence="3 8 9">Belongs to the triosephosphate isomerase family.</text>
</comment>
<dbReference type="PANTHER" id="PTHR21139">
    <property type="entry name" value="TRIOSEPHOSPHATE ISOMERASE"/>
    <property type="match status" value="1"/>
</dbReference>
<keyword evidence="4 8" id="KW-0312">Gluconeogenesis</keyword>
<name>A0A1D8UU74_9PROT</name>
<dbReference type="GO" id="GO:0006096">
    <property type="term" value="P:glycolytic process"/>
    <property type="evidence" value="ECO:0007669"/>
    <property type="project" value="UniProtKB-UniRule"/>
</dbReference>
<dbReference type="GO" id="GO:0019563">
    <property type="term" value="P:glycerol catabolic process"/>
    <property type="evidence" value="ECO:0007669"/>
    <property type="project" value="TreeGrafter"/>
</dbReference>
<feature type="binding site" evidence="8">
    <location>
        <position position="215"/>
    </location>
    <ligand>
        <name>substrate</name>
    </ligand>
</feature>
<organism evidence="10 11">
    <name type="scientific">Kozakia baliensis</name>
    <dbReference type="NCBI Taxonomy" id="153496"/>
    <lineage>
        <taxon>Bacteria</taxon>
        <taxon>Pseudomonadati</taxon>
        <taxon>Pseudomonadota</taxon>
        <taxon>Alphaproteobacteria</taxon>
        <taxon>Acetobacterales</taxon>
        <taxon>Acetobacteraceae</taxon>
        <taxon>Kozakia</taxon>
    </lineage>
</organism>
<evidence type="ECO:0000256" key="8">
    <source>
        <dbReference type="HAMAP-Rule" id="MF_00147"/>
    </source>
</evidence>
<dbReference type="UniPathway" id="UPA00109">
    <property type="reaction ID" value="UER00189"/>
</dbReference>
<accession>A0A1D8UU74</accession>
<evidence type="ECO:0000256" key="7">
    <source>
        <dbReference type="ARBA" id="ARBA00023235"/>
    </source>
</evidence>
<dbReference type="UniPathway" id="UPA01066"/>
<dbReference type="GO" id="GO:0046166">
    <property type="term" value="P:glyceraldehyde-3-phosphate biosynthetic process"/>
    <property type="evidence" value="ECO:0007669"/>
    <property type="project" value="TreeGrafter"/>
</dbReference>
<dbReference type="KEGG" id="kba:A0U89_08600"/>
<evidence type="ECO:0000256" key="6">
    <source>
        <dbReference type="ARBA" id="ARBA00023152"/>
    </source>
</evidence>
<dbReference type="SUPFAM" id="SSF51351">
    <property type="entry name" value="Triosephosphate isomerase (TIM)"/>
    <property type="match status" value="1"/>
</dbReference>
<dbReference type="Proteomes" id="UP000179145">
    <property type="component" value="Chromosome"/>
</dbReference>
<dbReference type="InterPro" id="IPR035990">
    <property type="entry name" value="TIM_sf"/>
</dbReference>
<evidence type="ECO:0000256" key="4">
    <source>
        <dbReference type="ARBA" id="ARBA00022432"/>
    </source>
</evidence>
<comment type="caution">
    <text evidence="8">Lacks conserved residue(s) required for the propagation of feature annotation.</text>
</comment>
<reference evidence="10 11" key="1">
    <citation type="journal article" date="2016" name="Microb. Cell Fact.">
        <title>Dissection of exopolysaccharide biosynthesis in Kozakia baliensis.</title>
        <authorList>
            <person name="Brandt J.U."/>
            <person name="Jakob F."/>
            <person name="Behr J."/>
            <person name="Geissler A.J."/>
            <person name="Vogel R.F."/>
        </authorList>
    </citation>
    <scope>NUCLEOTIDE SEQUENCE [LARGE SCALE GENOMIC DNA]</scope>
    <source>
        <strain evidence="10 11">DSM 14400</strain>
    </source>
</reference>
<evidence type="ECO:0000256" key="3">
    <source>
        <dbReference type="ARBA" id="ARBA00007422"/>
    </source>
</evidence>
<dbReference type="GO" id="GO:0005829">
    <property type="term" value="C:cytosol"/>
    <property type="evidence" value="ECO:0007669"/>
    <property type="project" value="TreeGrafter"/>
</dbReference>
<dbReference type="STRING" id="153496.A0U89_08600"/>
<dbReference type="OrthoDB" id="9809429at2"/>
<dbReference type="NCBIfam" id="NF000722">
    <property type="entry name" value="PRK00042.2-1"/>
    <property type="match status" value="1"/>
</dbReference>
<feature type="active site" description="Electrophile" evidence="8">
    <location>
        <position position="96"/>
    </location>
</feature>